<dbReference type="PANTHER" id="PTHR11559">
    <property type="entry name" value="CARBOXYLESTERASE"/>
    <property type="match status" value="1"/>
</dbReference>
<dbReference type="InterPro" id="IPR019826">
    <property type="entry name" value="Carboxylesterase_B_AS"/>
</dbReference>
<accession>A0AB33IQ16</accession>
<protein>
    <recommendedName>
        <fullName evidence="3">Carboxylic ester hydrolase</fullName>
        <ecNumber evidence="3">3.1.1.-</ecNumber>
    </recommendedName>
</protein>
<comment type="similarity">
    <text evidence="1 3">Belongs to the type-B carboxylesterase/lipase family.</text>
</comment>
<evidence type="ECO:0000259" key="4">
    <source>
        <dbReference type="Pfam" id="PF00135"/>
    </source>
</evidence>
<organism evidence="5">
    <name type="scientific">Prevotella sp. GTC17253</name>
    <dbReference type="NCBI Taxonomy" id="3236793"/>
    <lineage>
        <taxon>Bacteria</taxon>
        <taxon>Pseudomonadati</taxon>
        <taxon>Bacteroidota</taxon>
        <taxon>Bacteroidia</taxon>
        <taxon>Bacteroidales</taxon>
        <taxon>Prevotellaceae</taxon>
        <taxon>Prevotella</taxon>
    </lineage>
</organism>
<dbReference type="InterPro" id="IPR019819">
    <property type="entry name" value="Carboxylesterase_B_CS"/>
</dbReference>
<feature type="domain" description="Carboxylesterase type B" evidence="4">
    <location>
        <begin position="16"/>
        <end position="527"/>
    </location>
</feature>
<name>A0AB33IQ16_9BACT</name>
<evidence type="ECO:0000313" key="5">
    <source>
        <dbReference type="EMBL" id="BFO71710.1"/>
    </source>
</evidence>
<dbReference type="Pfam" id="PF00135">
    <property type="entry name" value="COesterase"/>
    <property type="match status" value="1"/>
</dbReference>
<dbReference type="InterPro" id="IPR002018">
    <property type="entry name" value="CarbesteraseB"/>
</dbReference>
<dbReference type="SUPFAM" id="SSF53474">
    <property type="entry name" value="alpha/beta-Hydrolases"/>
    <property type="match status" value="1"/>
</dbReference>
<dbReference type="InterPro" id="IPR029058">
    <property type="entry name" value="AB_hydrolase_fold"/>
</dbReference>
<dbReference type="EMBL" id="AP035785">
    <property type="protein sequence ID" value="BFO71710.1"/>
    <property type="molecule type" value="Genomic_DNA"/>
</dbReference>
<dbReference type="GO" id="GO:0016787">
    <property type="term" value="F:hydrolase activity"/>
    <property type="evidence" value="ECO:0007669"/>
    <property type="project" value="UniProtKB-KW"/>
</dbReference>
<dbReference type="PROSITE" id="PS00941">
    <property type="entry name" value="CARBOXYLESTERASE_B_2"/>
    <property type="match status" value="1"/>
</dbReference>
<sequence length="546" mass="59359">MLAFVLALGMNAHEGPRVKVAQGVLQGVDVSGIKIFKGVPYAAPPVGNLRWKAPQPLAGWTGVRMADDFGPDPMQEPIFGDMNFGAKRMSEDCLYLNVWTPAKTMQEKLPVLVYFNGGGLMAGSGSEPRYAGFNMARRGIVSITVNYREGIFGFFSHPELSKEASYKGSGNYGYMDQATALQWLKQNVAAFGGDPDRITIVGESAGSVSVSALMVSPMAKGTFAQAIGSSGGIVGLLHSEVDKKGNPYLTYSQLPSLKEVEAEGVKTMKKIGCKNLKELRAMPAEELMKKAGVRGMSRGTVDGLFFTEQPEEVYKQGRQAHVPLLIGGTSKEAGIWSALLGGAPTLETVKARITPLFGDATDEMLRLYGFKGDADLFKEPGTLLGSDMFIATSTWRWGELHRTTTNCPVYRYQYCHPRPAMRQKGLVANLAGGTSKATDNKPTGPVDEFVGASHSADIEYAMGNLSTNNVFDWNADDYAVSGIFMNFYVNFVKTGNPNGLGLPDWPTANGKNPVPVMKIDVNTRIETDPTMDRRYQLFDQVVFKKK</sequence>
<dbReference type="Gene3D" id="3.40.50.1820">
    <property type="entry name" value="alpha/beta hydrolase"/>
    <property type="match status" value="1"/>
</dbReference>
<evidence type="ECO:0000256" key="1">
    <source>
        <dbReference type="ARBA" id="ARBA00005964"/>
    </source>
</evidence>
<reference evidence="5" key="1">
    <citation type="submission" date="2024-07" db="EMBL/GenBank/DDBJ databases">
        <title>Complete genome sequence of Prevotella sp. YM-2024 GTC17253.</title>
        <authorList>
            <person name="Hayashi M."/>
            <person name="Muto Y."/>
            <person name="Tanaka K."/>
            <person name="Niwa H."/>
        </authorList>
    </citation>
    <scope>NUCLEOTIDE SEQUENCE</scope>
    <source>
        <strain evidence="5">GTC17253</strain>
    </source>
</reference>
<gene>
    <name evidence="5" type="ORF">GTC17253_16760</name>
</gene>
<evidence type="ECO:0000256" key="3">
    <source>
        <dbReference type="RuleBase" id="RU361235"/>
    </source>
</evidence>
<dbReference type="AlphaFoldDB" id="A0AB33IQ16"/>
<keyword evidence="2 3" id="KW-0378">Hydrolase</keyword>
<dbReference type="InterPro" id="IPR050309">
    <property type="entry name" value="Type-B_Carboxylest/Lipase"/>
</dbReference>
<evidence type="ECO:0000256" key="2">
    <source>
        <dbReference type="ARBA" id="ARBA00022801"/>
    </source>
</evidence>
<dbReference type="EC" id="3.1.1.-" evidence="3"/>
<proteinExistence type="inferred from homology"/>
<dbReference type="PROSITE" id="PS00122">
    <property type="entry name" value="CARBOXYLESTERASE_B_1"/>
    <property type="match status" value="1"/>
</dbReference>